<protein>
    <recommendedName>
        <fullName evidence="5">Transmembrane protein</fullName>
    </recommendedName>
</protein>
<keyword evidence="4" id="KW-1185">Reference proteome</keyword>
<keyword evidence="2" id="KW-1133">Transmembrane helix</keyword>
<dbReference type="Proteomes" id="UP000688137">
    <property type="component" value="Unassembled WGS sequence"/>
</dbReference>
<feature type="transmembrane region" description="Helical" evidence="2">
    <location>
        <begin position="615"/>
        <end position="632"/>
    </location>
</feature>
<feature type="transmembrane region" description="Helical" evidence="2">
    <location>
        <begin position="678"/>
        <end position="695"/>
    </location>
</feature>
<evidence type="ECO:0008006" key="5">
    <source>
        <dbReference type="Google" id="ProtNLM"/>
    </source>
</evidence>
<feature type="region of interest" description="Disordered" evidence="1">
    <location>
        <begin position="897"/>
        <end position="919"/>
    </location>
</feature>
<keyword evidence="2" id="KW-0472">Membrane</keyword>
<dbReference type="OMA" id="FIQPKFA"/>
<proteinExistence type="predicted"/>
<dbReference type="EMBL" id="CAJJDM010000078">
    <property type="protein sequence ID" value="CAD8086006.1"/>
    <property type="molecule type" value="Genomic_DNA"/>
</dbReference>
<comment type="caution">
    <text evidence="3">The sequence shown here is derived from an EMBL/GenBank/DDBJ whole genome shotgun (WGS) entry which is preliminary data.</text>
</comment>
<reference evidence="3" key="1">
    <citation type="submission" date="2021-01" db="EMBL/GenBank/DDBJ databases">
        <authorList>
            <consortium name="Genoscope - CEA"/>
            <person name="William W."/>
        </authorList>
    </citation>
    <scope>NUCLEOTIDE SEQUENCE</scope>
</reference>
<keyword evidence="2" id="KW-0812">Transmembrane</keyword>
<evidence type="ECO:0000313" key="3">
    <source>
        <dbReference type="EMBL" id="CAD8086006.1"/>
    </source>
</evidence>
<organism evidence="3 4">
    <name type="scientific">Paramecium primaurelia</name>
    <dbReference type="NCBI Taxonomy" id="5886"/>
    <lineage>
        <taxon>Eukaryota</taxon>
        <taxon>Sar</taxon>
        <taxon>Alveolata</taxon>
        <taxon>Ciliophora</taxon>
        <taxon>Intramacronucleata</taxon>
        <taxon>Oligohymenophorea</taxon>
        <taxon>Peniculida</taxon>
        <taxon>Parameciidae</taxon>
        <taxon>Paramecium</taxon>
    </lineage>
</organism>
<evidence type="ECO:0000256" key="2">
    <source>
        <dbReference type="SAM" id="Phobius"/>
    </source>
</evidence>
<feature type="transmembrane region" description="Helical" evidence="2">
    <location>
        <begin position="457"/>
        <end position="478"/>
    </location>
</feature>
<dbReference type="AlphaFoldDB" id="A0A8S1N7K5"/>
<sequence>MSLEKTCIIIFDDKEEIPLQIEIDDTNTKQYLIQPLTVDKVDLTRIISKHQQIQLQKKIDQMKKLIELNEQKLEQTMKITQNIGNILPDFVFGPKQLQINEGQYEFYKNFCHEDNQLYQKYISNKQINSDNQGSNVSILIYSGESYSDLTKQINYYNKEDIKINPIILINGKTAFKQLMKSKQELFLDFYQNQYHAFHQKFMTSNYHSLYFQIEGQNGYYFVFPQELNKLDLIKWIYQGILKFIQPKFAEIKSSNQTYLDNLNILQLFQILEKEEMYFGIQCLKKIIYDGSLQYNFLGDFTDIALNLDNMYKIKQFHDPLSCIYKWERIENCVDNYINKLLKEQFSNTWVVGYNAILPKLMFEDSNKQLKIITKYISEQKFKQNQFETVFNQFCEINQNINHQLRKCRFSLSGNVFQWFISKVLFLNNYFAISVCFFFSFQCPYQVIYNFFGQSVGYTAIAVILPIMYAVNVILFLLLTQLYHFKDKIIQKNQNQEIAIMGQKNNNQQCFDFKISVDSENIDVLYTQNQAQRYLINVEVQEDEYVKNATYSMNKELLTQGELYFLYQFPQLKYISFYVNILIEIQNYLDFGIFVFIFINIILIHGEILLNQQSEFQIILIILALLVLLYHLIMRRLGIFQSIFKFSLLSYFWQFLQLPKHSNSVIQRINQKKKLGTQLSINFILFYTFISIESYYNYSGYILIGILGYLSIIYLILGFFSIIQKCCYTCNIPPKGETFEAKLECELKFENDIQNTLIDKTRYLVARTNKVKNIKQEQMQFTQFIKNHTDITNLTDTIKIKIQENLHSQNLNKDDIDLISNKINEAVKKYFEEFGQQGQGITNQQQNQNNKQKNKKKQQTSNTNSQFKMVESYHSNQPSQVDQFLHSNKNIGVLLKQNENPGSQFNQNDKNGSQFRQDLK</sequence>
<feature type="transmembrane region" description="Helical" evidence="2">
    <location>
        <begin position="701"/>
        <end position="722"/>
    </location>
</feature>
<feature type="transmembrane region" description="Helical" evidence="2">
    <location>
        <begin position="588"/>
        <end position="608"/>
    </location>
</feature>
<feature type="compositionally biased region" description="Low complexity" evidence="1">
    <location>
        <begin position="839"/>
        <end position="850"/>
    </location>
</feature>
<evidence type="ECO:0000313" key="4">
    <source>
        <dbReference type="Proteomes" id="UP000688137"/>
    </source>
</evidence>
<feature type="transmembrane region" description="Helical" evidence="2">
    <location>
        <begin position="429"/>
        <end position="451"/>
    </location>
</feature>
<feature type="region of interest" description="Disordered" evidence="1">
    <location>
        <begin position="839"/>
        <end position="862"/>
    </location>
</feature>
<gene>
    <name evidence="3" type="ORF">PPRIM_AZ9-3.1.T0750180</name>
</gene>
<accession>A0A8S1N7K5</accession>
<name>A0A8S1N7K5_PARPR</name>
<evidence type="ECO:0000256" key="1">
    <source>
        <dbReference type="SAM" id="MobiDB-lite"/>
    </source>
</evidence>